<dbReference type="OrthoDB" id="9777711at2"/>
<protein>
    <submittedName>
        <fullName evidence="3">Enoyl-CoA hydratase</fullName>
    </submittedName>
</protein>
<dbReference type="PANTHER" id="PTHR43802">
    <property type="entry name" value="ENOYL-COA HYDRATASE"/>
    <property type="match status" value="1"/>
</dbReference>
<organism evidence="3 4">
    <name type="scientific">Acrocarpospora pleiomorpha</name>
    <dbReference type="NCBI Taxonomy" id="90975"/>
    <lineage>
        <taxon>Bacteria</taxon>
        <taxon>Bacillati</taxon>
        <taxon>Actinomycetota</taxon>
        <taxon>Actinomycetes</taxon>
        <taxon>Streptosporangiales</taxon>
        <taxon>Streptosporangiaceae</taxon>
        <taxon>Acrocarpospora</taxon>
    </lineage>
</organism>
<gene>
    <name evidence="3" type="ORF">Aple_002000</name>
</gene>
<comment type="similarity">
    <text evidence="1 2">Belongs to the enoyl-CoA hydratase/isomerase family.</text>
</comment>
<dbReference type="PANTHER" id="PTHR43802:SF1">
    <property type="entry name" value="IP11341P-RELATED"/>
    <property type="match status" value="1"/>
</dbReference>
<dbReference type="RefSeq" id="WP_155342494.1">
    <property type="nucleotide sequence ID" value="NZ_BAAAHM010000001.1"/>
</dbReference>
<dbReference type="AlphaFoldDB" id="A0A5M3X6J1"/>
<dbReference type="InterPro" id="IPR001753">
    <property type="entry name" value="Enoyl-CoA_hydra/iso"/>
</dbReference>
<dbReference type="InterPro" id="IPR029045">
    <property type="entry name" value="ClpP/crotonase-like_dom_sf"/>
</dbReference>
<dbReference type="PROSITE" id="PS00166">
    <property type="entry name" value="ENOYL_COA_HYDRATASE"/>
    <property type="match status" value="1"/>
</dbReference>
<keyword evidence="4" id="KW-1185">Reference proteome</keyword>
<evidence type="ECO:0000256" key="1">
    <source>
        <dbReference type="ARBA" id="ARBA00005254"/>
    </source>
</evidence>
<dbReference type="GO" id="GO:0003824">
    <property type="term" value="F:catalytic activity"/>
    <property type="evidence" value="ECO:0007669"/>
    <property type="project" value="InterPro"/>
</dbReference>
<dbReference type="Gene3D" id="3.90.226.10">
    <property type="entry name" value="2-enoyl-CoA Hydratase, Chain A, domain 1"/>
    <property type="match status" value="1"/>
</dbReference>
<dbReference type="SUPFAM" id="SSF52096">
    <property type="entry name" value="ClpP/crotonase"/>
    <property type="match status" value="1"/>
</dbReference>
<proteinExistence type="inferred from homology"/>
<evidence type="ECO:0000256" key="2">
    <source>
        <dbReference type="RuleBase" id="RU003707"/>
    </source>
</evidence>
<comment type="caution">
    <text evidence="3">The sequence shown here is derived from an EMBL/GenBank/DDBJ whole genome shotgun (WGS) entry which is preliminary data.</text>
</comment>
<name>A0A5M3X6J1_9ACTN</name>
<reference evidence="3 4" key="1">
    <citation type="submission" date="2019-10" db="EMBL/GenBank/DDBJ databases">
        <title>Whole genome shotgun sequence of Acrocarpospora pleiomorpha NBRC 16267.</title>
        <authorList>
            <person name="Ichikawa N."/>
            <person name="Kimura A."/>
            <person name="Kitahashi Y."/>
            <person name="Komaki H."/>
            <person name="Oguchi A."/>
        </authorList>
    </citation>
    <scope>NUCLEOTIDE SEQUENCE [LARGE SCALE GENOMIC DNA]</scope>
    <source>
        <strain evidence="3 4">NBRC 16267</strain>
    </source>
</reference>
<dbReference type="Proteomes" id="UP000377595">
    <property type="component" value="Unassembled WGS sequence"/>
</dbReference>
<evidence type="ECO:0000313" key="3">
    <source>
        <dbReference type="EMBL" id="GES17305.1"/>
    </source>
</evidence>
<dbReference type="Pfam" id="PF00378">
    <property type="entry name" value="ECH_1"/>
    <property type="match status" value="1"/>
</dbReference>
<dbReference type="InterPro" id="IPR018376">
    <property type="entry name" value="Enoyl-CoA_hyd/isom_CS"/>
</dbReference>
<dbReference type="CDD" id="cd06558">
    <property type="entry name" value="crotonase-like"/>
    <property type="match status" value="1"/>
</dbReference>
<accession>A0A5M3X6J1</accession>
<evidence type="ECO:0000313" key="4">
    <source>
        <dbReference type="Proteomes" id="UP000377595"/>
    </source>
</evidence>
<sequence length="264" mass="27904">MTDTILVDRPRPGVAMVTLNRPESLNSLNNELFVTLADRLQELDRDREVKVIVLTGAGRGFCAGHDLTEVQAGRSQSIGERLIGIDDEVRCLLLVHSLTTPTIAAVNGPARGGGMSIAVACDMRVASTAATFGVAFVNIGISSGDAGLSWTLPRLVGSGVAAELMLTGRVVDADEALRLGLVNRVAPADRLLATALDLADQIAAHDMLAIWMTKRALNASGGISLEDAVRMENTAQIIAMDSETAQAKITEFFARRDSGSPPRS</sequence>
<dbReference type="EMBL" id="BLAF01000004">
    <property type="protein sequence ID" value="GES17305.1"/>
    <property type="molecule type" value="Genomic_DNA"/>
</dbReference>